<accession>A0A5C3N647</accession>
<feature type="region of interest" description="Disordered" evidence="1">
    <location>
        <begin position="594"/>
        <end position="649"/>
    </location>
</feature>
<evidence type="ECO:0008006" key="4">
    <source>
        <dbReference type="Google" id="ProtNLM"/>
    </source>
</evidence>
<proteinExistence type="predicted"/>
<feature type="region of interest" description="Disordered" evidence="1">
    <location>
        <begin position="271"/>
        <end position="311"/>
    </location>
</feature>
<feature type="compositionally biased region" description="Low complexity" evidence="1">
    <location>
        <begin position="85"/>
        <end position="101"/>
    </location>
</feature>
<feature type="region of interest" description="Disordered" evidence="1">
    <location>
        <begin position="668"/>
        <end position="729"/>
    </location>
</feature>
<feature type="compositionally biased region" description="Low complexity" evidence="1">
    <location>
        <begin position="505"/>
        <end position="517"/>
    </location>
</feature>
<dbReference type="OrthoDB" id="3265156at2759"/>
<feature type="compositionally biased region" description="Low complexity" evidence="1">
    <location>
        <begin position="531"/>
        <end position="549"/>
    </location>
</feature>
<feature type="region of interest" description="Disordered" evidence="1">
    <location>
        <begin position="757"/>
        <end position="821"/>
    </location>
</feature>
<feature type="compositionally biased region" description="Polar residues" evidence="1">
    <location>
        <begin position="116"/>
        <end position="134"/>
    </location>
</feature>
<dbReference type="Proteomes" id="UP000305948">
    <property type="component" value="Unassembled WGS sequence"/>
</dbReference>
<feature type="compositionally biased region" description="Pro residues" evidence="1">
    <location>
        <begin position="350"/>
        <end position="359"/>
    </location>
</feature>
<dbReference type="AlphaFoldDB" id="A0A5C3N647"/>
<feature type="compositionally biased region" description="Polar residues" evidence="1">
    <location>
        <begin position="222"/>
        <end position="239"/>
    </location>
</feature>
<feature type="region of interest" description="Disordered" evidence="1">
    <location>
        <begin position="324"/>
        <end position="363"/>
    </location>
</feature>
<feature type="region of interest" description="Disordered" evidence="1">
    <location>
        <begin position="462"/>
        <end position="576"/>
    </location>
</feature>
<feature type="compositionally biased region" description="Polar residues" evidence="1">
    <location>
        <begin position="845"/>
        <end position="859"/>
    </location>
</feature>
<feature type="compositionally biased region" description="Basic and acidic residues" evidence="1">
    <location>
        <begin position="765"/>
        <end position="778"/>
    </location>
</feature>
<dbReference type="EMBL" id="ML213510">
    <property type="protein sequence ID" value="TFK51966.1"/>
    <property type="molecule type" value="Genomic_DNA"/>
</dbReference>
<reference evidence="2 3" key="1">
    <citation type="journal article" date="2019" name="Nat. Ecol. Evol.">
        <title>Megaphylogeny resolves global patterns of mushroom evolution.</title>
        <authorList>
            <person name="Varga T."/>
            <person name="Krizsan K."/>
            <person name="Foldi C."/>
            <person name="Dima B."/>
            <person name="Sanchez-Garcia M."/>
            <person name="Sanchez-Ramirez S."/>
            <person name="Szollosi G.J."/>
            <person name="Szarkandi J.G."/>
            <person name="Papp V."/>
            <person name="Albert L."/>
            <person name="Andreopoulos W."/>
            <person name="Angelini C."/>
            <person name="Antonin V."/>
            <person name="Barry K.W."/>
            <person name="Bougher N.L."/>
            <person name="Buchanan P."/>
            <person name="Buyck B."/>
            <person name="Bense V."/>
            <person name="Catcheside P."/>
            <person name="Chovatia M."/>
            <person name="Cooper J."/>
            <person name="Damon W."/>
            <person name="Desjardin D."/>
            <person name="Finy P."/>
            <person name="Geml J."/>
            <person name="Haridas S."/>
            <person name="Hughes K."/>
            <person name="Justo A."/>
            <person name="Karasinski D."/>
            <person name="Kautmanova I."/>
            <person name="Kiss B."/>
            <person name="Kocsube S."/>
            <person name="Kotiranta H."/>
            <person name="LaButti K.M."/>
            <person name="Lechner B.E."/>
            <person name="Liimatainen K."/>
            <person name="Lipzen A."/>
            <person name="Lukacs Z."/>
            <person name="Mihaltcheva S."/>
            <person name="Morgado L.N."/>
            <person name="Niskanen T."/>
            <person name="Noordeloos M.E."/>
            <person name="Ohm R.A."/>
            <person name="Ortiz-Santana B."/>
            <person name="Ovrebo C."/>
            <person name="Racz N."/>
            <person name="Riley R."/>
            <person name="Savchenko A."/>
            <person name="Shiryaev A."/>
            <person name="Soop K."/>
            <person name="Spirin V."/>
            <person name="Szebenyi C."/>
            <person name="Tomsovsky M."/>
            <person name="Tulloss R.E."/>
            <person name="Uehling J."/>
            <person name="Grigoriev I.V."/>
            <person name="Vagvolgyi C."/>
            <person name="Papp T."/>
            <person name="Martin F.M."/>
            <person name="Miettinen O."/>
            <person name="Hibbett D.S."/>
            <person name="Nagy L.G."/>
        </authorList>
    </citation>
    <scope>NUCLEOTIDE SEQUENCE [LARGE SCALE GENOMIC DNA]</scope>
    <source>
        <strain evidence="2 3">OMC1185</strain>
    </source>
</reference>
<feature type="compositionally biased region" description="Low complexity" evidence="1">
    <location>
        <begin position="275"/>
        <end position="287"/>
    </location>
</feature>
<sequence>MSHRPFYPSRGGRQPQPRPASVASHSEDAQPSEVLNKRAGVPQIMSNAPVRQRDNGWAMRGRARGRGASPSERGRDAGPRGRGRGASPSPRGRGRGFAPSSTANTRLPSMAAAAYSAQTGTPSAPMSPPSSQNGERLMTIGEVWLSQNTLSRRPPTPPASQSSHSPSRSPPKPTTNLQSIATPSAHQVTVSGSTSNLEASPSADDNGAREISPQLVYPPFTPETTPSLTATSLYTSPSGLSEEEKAAKRKASLELIRAEAAKRRKLASNFGNYGASALPSSATSSTLVKEETTDLVPVPPASRSLPPSPHSIRVKEEPALQVVPPIPLQPQASTHVKLEPGNSDVLSRVPSPPPAPTPAPQEASVAIKSDPDPLFGPSDLAVDDPMSAQCERPLVTSGSIRVHPIPEWCSKRVKNWNQNRKAWAKSEVSKVKKGKHIECPRVLFRDDGLIIDWTSSMPVYSDTLLPATPEPQSSRDPDEPMPLTTQPHLHDLTSPAPADPQPHASSSRPPQPRESSFSPPPQHAPHRLHLPRSSGALPSPAPSGTSSSPFTLSQTPSVPGGSDTQGRSRSRMSLGQLHAVVRARKRVIVIDDSEEEAVEGSRQVETAKMQDVARSGSKAESPPEVQESVQNVTEPPIGQASQPAEHAPEDPSVITIASASMHTLGAQDLNDTAESGPFVSEPTVQDSVSMLGPQAAPPTSETAADSTVAELTDGSNNLPSTVPQGLPLGNASREDILEIENNPVPAMTCLEPVVTELTGSNSRSKSSDVRSRNAHDDGASEQVCSPTSKQTDRERSPGDANLLIHEPTSHAPSAVASSRSTDLSDIGGSCSLLVALREVASTSMMSESSAGEVSTSPETPMSDADSARAKGTVGDLPLEILHLAEEFITRSALASAYAGNAMFSYRVHSSSQHTPSKYPPFAPVEGSRDPLGPNSLANLHTSRLDIISTLLYLHDSYKFIADDNAVDMSYDTTCIRMESGGESDGGDIVLIACDTKLSYCGTQERRTGEGEVAIDMTFALRRKNWDGEDRSTDGLWPLVVVSHQMTIIEI</sequence>
<gene>
    <name evidence="2" type="ORF">OE88DRAFT_1644568</name>
</gene>
<feature type="region of interest" description="Disordered" evidence="1">
    <location>
        <begin position="1"/>
        <end position="250"/>
    </location>
</feature>
<evidence type="ECO:0000313" key="2">
    <source>
        <dbReference type="EMBL" id="TFK51966.1"/>
    </source>
</evidence>
<feature type="compositionally biased region" description="Polar residues" evidence="1">
    <location>
        <begin position="174"/>
        <end position="199"/>
    </location>
</feature>
<feature type="compositionally biased region" description="Polar residues" evidence="1">
    <location>
        <begin position="550"/>
        <end position="573"/>
    </location>
</feature>
<name>A0A5C3N647_9AGAM</name>
<evidence type="ECO:0000256" key="1">
    <source>
        <dbReference type="SAM" id="MobiDB-lite"/>
    </source>
</evidence>
<keyword evidence="3" id="KW-1185">Reference proteome</keyword>
<protein>
    <recommendedName>
        <fullName evidence="4">NTF2 domain-containing protein</fullName>
    </recommendedName>
</protein>
<feature type="region of interest" description="Disordered" evidence="1">
    <location>
        <begin position="845"/>
        <end position="869"/>
    </location>
</feature>
<feature type="compositionally biased region" description="Polar residues" evidence="1">
    <location>
        <begin position="713"/>
        <end position="723"/>
    </location>
</feature>
<evidence type="ECO:0000313" key="3">
    <source>
        <dbReference type="Proteomes" id="UP000305948"/>
    </source>
</evidence>
<organism evidence="2 3">
    <name type="scientific">Heliocybe sulcata</name>
    <dbReference type="NCBI Taxonomy" id="5364"/>
    <lineage>
        <taxon>Eukaryota</taxon>
        <taxon>Fungi</taxon>
        <taxon>Dikarya</taxon>
        <taxon>Basidiomycota</taxon>
        <taxon>Agaricomycotina</taxon>
        <taxon>Agaricomycetes</taxon>
        <taxon>Gloeophyllales</taxon>
        <taxon>Gloeophyllaceae</taxon>
        <taxon>Heliocybe</taxon>
    </lineage>
</organism>